<protein>
    <submittedName>
        <fullName evidence="2">Uncharacterized protein</fullName>
    </submittedName>
</protein>
<proteinExistence type="predicted"/>
<sequence>MKKGFSFAIIILALFLAACNGIVSSPTTTSSLLAVIDKGYSSDDEEYWLSAYDPNNQTEEDAFRIIVQDEVAWGLIEENKEYVSTYIQEEGEPAVLEKMEPK</sequence>
<keyword evidence="1" id="KW-0732">Signal</keyword>
<dbReference type="OrthoDB" id="2915800at2"/>
<comment type="caution">
    <text evidence="2">The sequence shown here is derived from an EMBL/GenBank/DDBJ whole genome shotgun (WGS) entry which is preliminary data.</text>
</comment>
<evidence type="ECO:0000313" key="2">
    <source>
        <dbReference type="EMBL" id="TYS17162.1"/>
    </source>
</evidence>
<dbReference type="EMBL" id="VTEI01000004">
    <property type="protein sequence ID" value="TYS17162.1"/>
    <property type="molecule type" value="Genomic_DNA"/>
</dbReference>
<dbReference type="PROSITE" id="PS51257">
    <property type="entry name" value="PROKAR_LIPOPROTEIN"/>
    <property type="match status" value="1"/>
</dbReference>
<dbReference type="Proteomes" id="UP000322267">
    <property type="component" value="Unassembled WGS sequence"/>
</dbReference>
<reference evidence="2 3" key="1">
    <citation type="submission" date="2019-08" db="EMBL/GenBank/DDBJ databases">
        <title>Bacillus genomes from the desert of Cuatro Cienegas, Coahuila.</title>
        <authorList>
            <person name="Olmedo-Alvarez G."/>
        </authorList>
    </citation>
    <scope>NUCLEOTIDE SEQUENCE [LARGE SCALE GENOMIC DNA]</scope>
    <source>
        <strain evidence="2 3">CH34_1T</strain>
    </source>
</reference>
<name>A0A5D4NWP9_9BACI</name>
<feature type="chain" id="PRO_5039649136" evidence="1">
    <location>
        <begin position="19"/>
        <end position="102"/>
    </location>
</feature>
<dbReference type="RefSeq" id="WP_148939777.1">
    <property type="nucleotide sequence ID" value="NZ_VTEI01000004.1"/>
</dbReference>
<dbReference type="AlphaFoldDB" id="A0A5D4NWP9"/>
<evidence type="ECO:0000313" key="3">
    <source>
        <dbReference type="Proteomes" id="UP000322267"/>
    </source>
</evidence>
<accession>A0A5D4NWP9</accession>
<feature type="signal peptide" evidence="1">
    <location>
        <begin position="1"/>
        <end position="18"/>
    </location>
</feature>
<gene>
    <name evidence="2" type="ORF">FZC78_11165</name>
</gene>
<evidence type="ECO:0000256" key="1">
    <source>
        <dbReference type="SAM" id="SignalP"/>
    </source>
</evidence>
<organism evidence="2 3">
    <name type="scientific">Rossellomorea vietnamensis</name>
    <dbReference type="NCBI Taxonomy" id="218284"/>
    <lineage>
        <taxon>Bacteria</taxon>
        <taxon>Bacillati</taxon>
        <taxon>Bacillota</taxon>
        <taxon>Bacilli</taxon>
        <taxon>Bacillales</taxon>
        <taxon>Bacillaceae</taxon>
        <taxon>Rossellomorea</taxon>
    </lineage>
</organism>